<reference evidence="1" key="2">
    <citation type="journal article" date="2023" name="Food Microbiol.">
        <title>Evaluation of the fermentation potential of lactic acid bacteria isolated from herbs, fruits and vegetables as starter cultures in nut-based milk alternatives.</title>
        <authorList>
            <person name="Huang W."/>
            <person name="Dong A."/>
            <person name="Pham H.T."/>
            <person name="Zhou C."/>
            <person name="Huo Z."/>
            <person name="Watjen A.P."/>
            <person name="Prakash S."/>
            <person name="Bang-Berthelsen C.H."/>
            <person name="Turner M.S."/>
        </authorList>
    </citation>
    <scope>NUCLEOTIDE SEQUENCE</scope>
    <source>
        <strain evidence="1">581</strain>
    </source>
</reference>
<comment type="caution">
    <text evidence="1">The sequence shown here is derived from an EMBL/GenBank/DDBJ whole genome shotgun (WGS) entry which is preliminary data.</text>
</comment>
<dbReference type="RefSeq" id="WP_136122618.1">
    <property type="nucleotide sequence ID" value="NZ_JAOWLP010000016.1"/>
</dbReference>
<protein>
    <submittedName>
        <fullName evidence="1">Uncharacterized protein</fullName>
    </submittedName>
</protein>
<sequence length="154" mass="17709">MTKYLLLDIDDTIAPSMYRGVDAIEIETWGRGHLAIPKYIVEWVKLFSKKETQSIWWCTDRSNETTQIEKQLPLKVEGKLMFTKPPKGFWKKQAAIIRFAEEHPKDTVICADNDCDLMKSDKLPDNLHLVIPTGAIRALSKDDLIEIDNLSSIY</sequence>
<dbReference type="Proteomes" id="UP001152656">
    <property type="component" value="Unassembled WGS sequence"/>
</dbReference>
<proteinExistence type="predicted"/>
<evidence type="ECO:0000313" key="1">
    <source>
        <dbReference type="EMBL" id="MDG4982358.1"/>
    </source>
</evidence>
<dbReference type="EMBL" id="JAOWLP010000016">
    <property type="protein sequence ID" value="MDG4982358.1"/>
    <property type="molecule type" value="Genomic_DNA"/>
</dbReference>
<evidence type="ECO:0000313" key="2">
    <source>
        <dbReference type="Proteomes" id="UP001152656"/>
    </source>
</evidence>
<reference evidence="1" key="1">
    <citation type="submission" date="2022-10" db="EMBL/GenBank/DDBJ databases">
        <authorList>
            <person name="Turner M.S."/>
            <person name="Huang W."/>
        </authorList>
    </citation>
    <scope>NUCLEOTIDE SEQUENCE</scope>
    <source>
        <strain evidence="1">581</strain>
    </source>
</reference>
<name>A0A9X4S3A1_9LACT</name>
<gene>
    <name evidence="1" type="ORF">OGZ39_11990</name>
</gene>
<organism evidence="1 2">
    <name type="scientific">Lactococcus lactis</name>
    <dbReference type="NCBI Taxonomy" id="1358"/>
    <lineage>
        <taxon>Bacteria</taxon>
        <taxon>Bacillati</taxon>
        <taxon>Bacillota</taxon>
        <taxon>Bacilli</taxon>
        <taxon>Lactobacillales</taxon>
        <taxon>Streptococcaceae</taxon>
        <taxon>Lactococcus</taxon>
    </lineage>
</organism>
<accession>A0A9X4S3A1</accession>
<dbReference type="AlphaFoldDB" id="A0A9X4S3A1"/>